<gene>
    <name evidence="2" type="ORF">Pmar_PMAR010106</name>
</gene>
<organism evidence="3">
    <name type="scientific">Perkinsus marinus (strain ATCC 50983 / TXsc)</name>
    <dbReference type="NCBI Taxonomy" id="423536"/>
    <lineage>
        <taxon>Eukaryota</taxon>
        <taxon>Sar</taxon>
        <taxon>Alveolata</taxon>
        <taxon>Perkinsozoa</taxon>
        <taxon>Perkinsea</taxon>
        <taxon>Perkinsida</taxon>
        <taxon>Perkinsidae</taxon>
        <taxon>Perkinsus</taxon>
    </lineage>
</organism>
<dbReference type="OMA" id="QKECRAE"/>
<sequence length="514" mass="56832">MSIEERERRVLEDVARIQNNLVNLIIKKSKPRQLSESVREKEEVFTTIIKELTAQRECFNRLLPSSVSDDSSDTSGRSDGSSSHLTVADTGGALAADLLKGVGALREADRAETTCKRKWTALLTELRAQQQNIKVLRRAVDDKLSTPIVDALERLRADLSPVIGEEDGGRSLRVILEALEAADRQHRTMQKRLIQITAKYEAVRGSLKSIQDTADEEKEALRDALIEARTGGGAMRVAELNGALKHAGERCAAALEENKGLRATLRDLVGLVSEDKVPDLVRRYLDGKESAAVDEEAPVGNARVQILEDEALKATEELRAAERTIKDQSVYLATPEASTSPSDERIESLLVAVGQRQSDRRSRAGGPDLTARVGRPESRLWKDGKRKRMNSVLQMPCSLPFTIDKHLRPVGIPHQIERVLTSEPPSSTRVGDVLQLYRQEQREGPEAAEPAIARTDDEPGPPLKGRQDETVGMQIDRELQKECRAESIPGSGVYEDDDGISCLFDKRTESDAFE</sequence>
<dbReference type="OrthoDB" id="439171at2759"/>
<feature type="region of interest" description="Disordered" evidence="1">
    <location>
        <begin position="354"/>
        <end position="373"/>
    </location>
</feature>
<reference evidence="2 3" key="1">
    <citation type="submission" date="2008-07" db="EMBL/GenBank/DDBJ databases">
        <authorList>
            <person name="El-Sayed N."/>
            <person name="Caler E."/>
            <person name="Inman J."/>
            <person name="Amedeo P."/>
            <person name="Hass B."/>
            <person name="Wortman J."/>
        </authorList>
    </citation>
    <scope>NUCLEOTIDE SEQUENCE [LARGE SCALE GENOMIC DNA]</scope>
    <source>
        <strain evidence="3">ATCC 50983 / TXsc</strain>
    </source>
</reference>
<proteinExistence type="predicted"/>
<feature type="region of interest" description="Disordered" evidence="1">
    <location>
        <begin position="65"/>
        <end position="86"/>
    </location>
</feature>
<dbReference type="GeneID" id="9053924"/>
<dbReference type="EMBL" id="GG670562">
    <property type="protein sequence ID" value="EER20372.1"/>
    <property type="molecule type" value="Genomic_DNA"/>
</dbReference>
<accession>C5K4V0</accession>
<dbReference type="InParanoid" id="C5K4V0"/>
<dbReference type="RefSeq" id="XP_002788576.1">
    <property type="nucleotide sequence ID" value="XM_002788530.1"/>
</dbReference>
<feature type="region of interest" description="Disordered" evidence="1">
    <location>
        <begin position="440"/>
        <end position="469"/>
    </location>
</feature>
<evidence type="ECO:0000256" key="1">
    <source>
        <dbReference type="SAM" id="MobiDB-lite"/>
    </source>
</evidence>
<protein>
    <submittedName>
        <fullName evidence="2">Uncharacterized protein</fullName>
    </submittedName>
</protein>
<evidence type="ECO:0000313" key="3">
    <source>
        <dbReference type="Proteomes" id="UP000007800"/>
    </source>
</evidence>
<keyword evidence="3" id="KW-1185">Reference proteome</keyword>
<dbReference type="Proteomes" id="UP000007800">
    <property type="component" value="Unassembled WGS sequence"/>
</dbReference>
<evidence type="ECO:0000313" key="2">
    <source>
        <dbReference type="EMBL" id="EER20372.1"/>
    </source>
</evidence>
<dbReference type="AlphaFoldDB" id="C5K4V0"/>
<name>C5K4V0_PERM5</name>